<organism evidence="1 2">
    <name type="scientific">Popillia japonica</name>
    <name type="common">Japanese beetle</name>
    <dbReference type="NCBI Taxonomy" id="7064"/>
    <lineage>
        <taxon>Eukaryota</taxon>
        <taxon>Metazoa</taxon>
        <taxon>Ecdysozoa</taxon>
        <taxon>Arthropoda</taxon>
        <taxon>Hexapoda</taxon>
        <taxon>Insecta</taxon>
        <taxon>Pterygota</taxon>
        <taxon>Neoptera</taxon>
        <taxon>Endopterygota</taxon>
        <taxon>Coleoptera</taxon>
        <taxon>Polyphaga</taxon>
        <taxon>Scarabaeiformia</taxon>
        <taxon>Scarabaeidae</taxon>
        <taxon>Rutelinae</taxon>
        <taxon>Popillia</taxon>
    </lineage>
</organism>
<accession>A0AAW1HUA6</accession>
<evidence type="ECO:0000313" key="1">
    <source>
        <dbReference type="EMBL" id="KAK9680154.1"/>
    </source>
</evidence>
<dbReference type="AlphaFoldDB" id="A0AAW1HUA6"/>
<dbReference type="EMBL" id="JASPKY010000927">
    <property type="protein sequence ID" value="KAK9680154.1"/>
    <property type="molecule type" value="Genomic_DNA"/>
</dbReference>
<sequence>MKRRTQGSDETIGMFVAVMSVYFDRLEQIGCPLPYHESARLKFLLRNLTPYNQQQLSLVTITSVEQLKKVGRQIEQARASEFNAI</sequence>
<name>A0AAW1HUA6_POPJA</name>
<evidence type="ECO:0000313" key="2">
    <source>
        <dbReference type="Proteomes" id="UP001458880"/>
    </source>
</evidence>
<comment type="caution">
    <text evidence="1">The sequence shown here is derived from an EMBL/GenBank/DDBJ whole genome shotgun (WGS) entry which is preliminary data.</text>
</comment>
<protein>
    <submittedName>
        <fullName evidence="1">Uncharacterized protein</fullName>
    </submittedName>
</protein>
<gene>
    <name evidence="1" type="ORF">QE152_g39324</name>
</gene>
<dbReference type="Proteomes" id="UP001458880">
    <property type="component" value="Unassembled WGS sequence"/>
</dbReference>
<reference evidence="1 2" key="1">
    <citation type="journal article" date="2024" name="BMC Genomics">
        <title>De novo assembly and annotation of Popillia japonica's genome with initial clues to its potential as an invasive pest.</title>
        <authorList>
            <person name="Cucini C."/>
            <person name="Boschi S."/>
            <person name="Funari R."/>
            <person name="Cardaioli E."/>
            <person name="Iannotti N."/>
            <person name="Marturano G."/>
            <person name="Paoli F."/>
            <person name="Bruttini M."/>
            <person name="Carapelli A."/>
            <person name="Frati F."/>
            <person name="Nardi F."/>
        </authorList>
    </citation>
    <scope>NUCLEOTIDE SEQUENCE [LARGE SCALE GENOMIC DNA]</scope>
    <source>
        <strain evidence="1">DMR45628</strain>
    </source>
</reference>
<proteinExistence type="predicted"/>
<keyword evidence="2" id="KW-1185">Reference proteome</keyword>